<evidence type="ECO:0000313" key="9">
    <source>
        <dbReference type="EMBL" id="RRH74315.1"/>
    </source>
</evidence>
<keyword evidence="4" id="KW-0560">Oxidoreductase</keyword>
<keyword evidence="5" id="KW-0520">NAD</keyword>
<feature type="transmembrane region" description="Helical" evidence="7">
    <location>
        <begin position="166"/>
        <end position="186"/>
    </location>
</feature>
<dbReference type="Gene3D" id="3.40.50.720">
    <property type="entry name" value="NAD(P)-binding Rossmann-like Domain"/>
    <property type="match status" value="1"/>
</dbReference>
<sequence>MKITAAVLEEIGRPGPYAQSRPLTICELDLAPPQPGEVLVRVAAAGLCHSDLSVINGDRPRPVPMVLGHEGAGVVEVLGEGVTDLVVGDHVVFVFVPSCGHCGPCQAGRPALCEPGAAANGRGEMLGGGTRLSRDGRPVSHMTGVSSYATHAVISRRSLVKVDRDLPLPIAALMGCAVLTGAGAVFNMGAVQPGGRAAVVGLGGVGLAAILGAAAGGAETIVAVDTLPAKLALAKELGATHVFEAQDPDLAAKIKEATSGGVDAALEFAGSARALEAAFAMTRRGGTTITAGLPNPSAVLNISPLALVAEERTLRGSYLGSGVPSRDIPRFLGLYRRGKLAVDKLMTHQIKLSEINEGFDRLHHGEAIRQVITFEEAL</sequence>
<dbReference type="InterPro" id="IPR020843">
    <property type="entry name" value="ER"/>
</dbReference>
<dbReference type="PANTHER" id="PTHR43880:SF12">
    <property type="entry name" value="ALCOHOL DEHYDROGENASE CLASS-3"/>
    <property type="match status" value="1"/>
</dbReference>
<keyword evidence="7" id="KW-1133">Transmembrane helix</keyword>
<dbReference type="SMART" id="SM00829">
    <property type="entry name" value="PKS_ER"/>
    <property type="match status" value="1"/>
</dbReference>
<dbReference type="InterPro" id="IPR002328">
    <property type="entry name" value="ADH_Zn_CS"/>
</dbReference>
<dbReference type="Gene3D" id="3.90.180.10">
    <property type="entry name" value="Medium-chain alcohol dehydrogenases, catalytic domain"/>
    <property type="match status" value="1"/>
</dbReference>
<dbReference type="GO" id="GO:0008270">
    <property type="term" value="F:zinc ion binding"/>
    <property type="evidence" value="ECO:0007669"/>
    <property type="project" value="InterPro"/>
</dbReference>
<dbReference type="Proteomes" id="UP000282125">
    <property type="component" value="Unassembled WGS sequence"/>
</dbReference>
<proteinExistence type="inferred from homology"/>
<evidence type="ECO:0000256" key="1">
    <source>
        <dbReference type="ARBA" id="ARBA00001947"/>
    </source>
</evidence>
<gene>
    <name evidence="9" type="ORF">EG244_11225</name>
</gene>
<dbReference type="FunFam" id="3.40.50.720:FF:000003">
    <property type="entry name" value="S-(hydroxymethyl)glutathione dehydrogenase"/>
    <property type="match status" value="1"/>
</dbReference>
<keyword evidence="7" id="KW-0812">Transmembrane</keyword>
<feature type="domain" description="Enoyl reductase (ER)" evidence="8">
    <location>
        <begin position="18"/>
        <end position="372"/>
    </location>
</feature>
<dbReference type="AlphaFoldDB" id="A0A3P3DJG4"/>
<evidence type="ECO:0000256" key="2">
    <source>
        <dbReference type="ARBA" id="ARBA00022723"/>
    </source>
</evidence>
<comment type="similarity">
    <text evidence="6">Belongs to the zinc-containing alcohol dehydrogenase family.</text>
</comment>
<evidence type="ECO:0000256" key="6">
    <source>
        <dbReference type="RuleBase" id="RU361277"/>
    </source>
</evidence>
<keyword evidence="10" id="KW-1185">Reference proteome</keyword>
<dbReference type="Pfam" id="PF00107">
    <property type="entry name" value="ADH_zinc_N"/>
    <property type="match status" value="1"/>
</dbReference>
<dbReference type="Pfam" id="PF08240">
    <property type="entry name" value="ADH_N"/>
    <property type="match status" value="1"/>
</dbReference>
<evidence type="ECO:0000256" key="3">
    <source>
        <dbReference type="ARBA" id="ARBA00022833"/>
    </source>
</evidence>
<dbReference type="InterPro" id="IPR011032">
    <property type="entry name" value="GroES-like_sf"/>
</dbReference>
<dbReference type="GO" id="GO:0005829">
    <property type="term" value="C:cytosol"/>
    <property type="evidence" value="ECO:0007669"/>
    <property type="project" value="TreeGrafter"/>
</dbReference>
<dbReference type="SUPFAM" id="SSF51735">
    <property type="entry name" value="NAD(P)-binding Rossmann-fold domains"/>
    <property type="match status" value="1"/>
</dbReference>
<dbReference type="PROSITE" id="PS00059">
    <property type="entry name" value="ADH_ZINC"/>
    <property type="match status" value="1"/>
</dbReference>
<protein>
    <submittedName>
        <fullName evidence="9">Alcohol dehydrogenase</fullName>
    </submittedName>
</protein>
<keyword evidence="7" id="KW-0472">Membrane</keyword>
<dbReference type="InterPro" id="IPR013154">
    <property type="entry name" value="ADH-like_N"/>
</dbReference>
<feature type="transmembrane region" description="Helical" evidence="7">
    <location>
        <begin position="198"/>
        <end position="218"/>
    </location>
</feature>
<comment type="cofactor">
    <cofactor evidence="1 6">
        <name>Zn(2+)</name>
        <dbReference type="ChEBI" id="CHEBI:29105"/>
    </cofactor>
</comment>
<comment type="caution">
    <text evidence="9">The sequence shown here is derived from an EMBL/GenBank/DDBJ whole genome shotgun (WGS) entry which is preliminary data.</text>
</comment>
<dbReference type="EMBL" id="RRAZ01000014">
    <property type="protein sequence ID" value="RRH74315.1"/>
    <property type="molecule type" value="Genomic_DNA"/>
</dbReference>
<name>A0A3P3DJG4_9RHOB</name>
<dbReference type="PANTHER" id="PTHR43880">
    <property type="entry name" value="ALCOHOL DEHYDROGENASE"/>
    <property type="match status" value="1"/>
</dbReference>
<dbReference type="GO" id="GO:0051903">
    <property type="term" value="F:S-(hydroxymethyl)glutathione dehydrogenase [NAD(P)+] activity"/>
    <property type="evidence" value="ECO:0007669"/>
    <property type="project" value="TreeGrafter"/>
</dbReference>
<evidence type="ECO:0000313" key="10">
    <source>
        <dbReference type="Proteomes" id="UP000282125"/>
    </source>
</evidence>
<evidence type="ECO:0000259" key="8">
    <source>
        <dbReference type="SMART" id="SM00829"/>
    </source>
</evidence>
<evidence type="ECO:0000256" key="7">
    <source>
        <dbReference type="SAM" id="Phobius"/>
    </source>
</evidence>
<reference evidence="9 10" key="1">
    <citation type="submission" date="2018-11" db="EMBL/GenBank/DDBJ databases">
        <title>Gemmobacter sp. nov., YIM 102744-1 draft genome.</title>
        <authorList>
            <person name="Li G."/>
            <person name="Jiang Y."/>
        </authorList>
    </citation>
    <scope>NUCLEOTIDE SEQUENCE [LARGE SCALE GENOMIC DNA]</scope>
    <source>
        <strain evidence="9 10">YIM 102744-1</strain>
    </source>
</reference>
<dbReference type="InterPro" id="IPR036291">
    <property type="entry name" value="NAD(P)-bd_dom_sf"/>
</dbReference>
<dbReference type="RefSeq" id="WP_124965086.1">
    <property type="nucleotide sequence ID" value="NZ_RRAZ01000014.1"/>
</dbReference>
<dbReference type="SUPFAM" id="SSF50129">
    <property type="entry name" value="GroES-like"/>
    <property type="match status" value="2"/>
</dbReference>
<dbReference type="InterPro" id="IPR013149">
    <property type="entry name" value="ADH-like_C"/>
</dbReference>
<dbReference type="GO" id="GO:0046294">
    <property type="term" value="P:formaldehyde catabolic process"/>
    <property type="evidence" value="ECO:0007669"/>
    <property type="project" value="TreeGrafter"/>
</dbReference>
<keyword evidence="3 6" id="KW-0862">Zinc</keyword>
<accession>A0A3P3DJG4</accession>
<dbReference type="OrthoDB" id="9770544at2"/>
<organism evidence="9 10">
    <name type="scientific">Falsigemmobacter faecalis</name>
    <dbReference type="NCBI Taxonomy" id="2488730"/>
    <lineage>
        <taxon>Bacteria</taxon>
        <taxon>Pseudomonadati</taxon>
        <taxon>Pseudomonadota</taxon>
        <taxon>Alphaproteobacteria</taxon>
        <taxon>Rhodobacterales</taxon>
        <taxon>Paracoccaceae</taxon>
        <taxon>Falsigemmobacter</taxon>
    </lineage>
</organism>
<evidence type="ECO:0000256" key="5">
    <source>
        <dbReference type="ARBA" id="ARBA00023027"/>
    </source>
</evidence>
<dbReference type="CDD" id="cd08281">
    <property type="entry name" value="liver_ADH_like1"/>
    <property type="match status" value="1"/>
</dbReference>
<keyword evidence="2 6" id="KW-0479">Metal-binding</keyword>
<evidence type="ECO:0000256" key="4">
    <source>
        <dbReference type="ARBA" id="ARBA00023002"/>
    </source>
</evidence>